<evidence type="ECO:0000256" key="7">
    <source>
        <dbReference type="ARBA" id="ARBA00023163"/>
    </source>
</evidence>
<keyword evidence="7" id="KW-0804">Transcription</keyword>
<keyword evidence="4" id="KW-0328">Glycosyltransferase</keyword>
<dbReference type="FunFam" id="3.40.50.2000:FF:000020">
    <property type="entry name" value="Glycosyltransferase"/>
    <property type="match status" value="1"/>
</dbReference>
<dbReference type="InterPro" id="IPR035595">
    <property type="entry name" value="UDP_glycos_trans_CS"/>
</dbReference>
<evidence type="ECO:0000256" key="8">
    <source>
        <dbReference type="ARBA" id="ARBA00023186"/>
    </source>
</evidence>
<comment type="caution">
    <text evidence="10">The sequence shown here is derived from an EMBL/GenBank/DDBJ whole genome shotgun (WGS) entry which is preliminary data.</text>
</comment>
<evidence type="ECO:0000256" key="1">
    <source>
        <dbReference type="ARBA" id="ARBA00004123"/>
    </source>
</evidence>
<comment type="similarity">
    <text evidence="3">Belongs to the UDP-glycosyltransferase family.</text>
</comment>
<evidence type="ECO:0000256" key="9">
    <source>
        <dbReference type="ARBA" id="ARBA00023242"/>
    </source>
</evidence>
<evidence type="ECO:0000256" key="2">
    <source>
        <dbReference type="ARBA" id="ARBA00006051"/>
    </source>
</evidence>
<dbReference type="Pfam" id="PF00201">
    <property type="entry name" value="UDPGT"/>
    <property type="match status" value="1"/>
</dbReference>
<dbReference type="AlphaFoldDB" id="A0AAW0K9T0"/>
<dbReference type="CDD" id="cd03784">
    <property type="entry name" value="GT1_Gtf-like"/>
    <property type="match status" value="1"/>
</dbReference>
<accession>A0AAW0K9T0</accession>
<gene>
    <name evidence="10" type="primary">UGT88F3_1</name>
    <name evidence="10" type="ORF">CFP56_023455</name>
</gene>
<dbReference type="PANTHER" id="PTHR48048:SF20">
    <property type="entry name" value="GLYCOSYLTRANSFERASE"/>
    <property type="match status" value="1"/>
</dbReference>
<keyword evidence="6" id="KW-0805">Transcription regulation</keyword>
<dbReference type="InterPro" id="IPR036747">
    <property type="entry name" value="ASF1-like_sf"/>
</dbReference>
<comment type="subcellular location">
    <subcellularLocation>
        <location evidence="1">Nucleus</location>
    </subcellularLocation>
</comment>
<dbReference type="InterPro" id="IPR002213">
    <property type="entry name" value="UDP_glucos_trans"/>
</dbReference>
<keyword evidence="5" id="KW-0808">Transferase</keyword>
<keyword evidence="11" id="KW-1185">Reference proteome</keyword>
<evidence type="ECO:0000256" key="4">
    <source>
        <dbReference type="ARBA" id="ARBA00022676"/>
    </source>
</evidence>
<protein>
    <submittedName>
        <fullName evidence="10">Udp-glycosyltransferase 88f3</fullName>
    </submittedName>
</protein>
<evidence type="ECO:0000256" key="3">
    <source>
        <dbReference type="ARBA" id="ARBA00009995"/>
    </source>
</evidence>
<dbReference type="Gene3D" id="2.60.40.1490">
    <property type="entry name" value="Histone chaperone ASF1-like"/>
    <property type="match status" value="1"/>
</dbReference>
<dbReference type="Gene3D" id="3.40.50.2000">
    <property type="entry name" value="Glycogen Phosphorylase B"/>
    <property type="match status" value="2"/>
</dbReference>
<dbReference type="GO" id="GO:0005634">
    <property type="term" value="C:nucleus"/>
    <property type="evidence" value="ECO:0007669"/>
    <property type="project" value="UniProtKB-SubCell"/>
</dbReference>
<proteinExistence type="inferred from homology"/>
<dbReference type="EMBL" id="PKMF04000370">
    <property type="protein sequence ID" value="KAK7835500.1"/>
    <property type="molecule type" value="Genomic_DNA"/>
</dbReference>
<keyword evidence="8" id="KW-0143">Chaperone</keyword>
<dbReference type="PROSITE" id="PS00375">
    <property type="entry name" value="UDPGT"/>
    <property type="match status" value="1"/>
</dbReference>
<dbReference type="InterPro" id="IPR006818">
    <property type="entry name" value="ASF1-like"/>
</dbReference>
<dbReference type="InterPro" id="IPR050481">
    <property type="entry name" value="UDP-glycosyltransf_plant"/>
</dbReference>
<comment type="similarity">
    <text evidence="2">Belongs to the ASF1 family.</text>
</comment>
<dbReference type="PANTHER" id="PTHR48048">
    <property type="entry name" value="GLYCOSYLTRANSFERASE"/>
    <property type="match status" value="1"/>
</dbReference>
<dbReference type="Proteomes" id="UP000237347">
    <property type="component" value="Unassembled WGS sequence"/>
</dbReference>
<sequence length="639" mass="71983">MVELGMLILHHYSNNFTITILLATGAFWNTPSVTSYIHRISQSNSNISFYSLPSVSVDTTPTRSRAAMAFDFIRVSSTHVPNALQQISHTSTIRALVIDIFCTSALSIAKQLNLPVYYFYTSGACALAAFLYFPKIHEQITKSFKDLNNTELHLPGMSPLKSTHMPEPTLDRDDPAYWDMVYFCSHLPKSNGIIANTFEDLETKAIKTIADGVCVPDEPTPPVYYIGPLIAEAAERAGDDGNKGGDENECLSWLDKQPSRSVVFLCFGSRGSFSVAQVRDIANGLERSGQRFLWVVKMPPQDEKTKQTEQYTSEFNLDSVLPEGFLERTKDRGMVVKSWAPQVAVLRKESVGGFVTHCGWNSVLEAVVAGVPMVAWPLYAEQHLNRNVLVKDMKMAIAVQQREDDGFVSGDEVERRVRELMESEEGRELRERIWKMREMASAALGEFGSSTRALIKELDPNFAMILKEKNLNPTILALLQRFGMELIYVGSAEDETYDQLPESVLVGPVNIGNYRFVLQADSPDPSKIRDEDIIGITFIRVGYYVNNDYDDEQLREEPPPKVLIDRVQRNILADKPRVTKFPINFHPENNEHDSRLVLHHLEGTPEFILEKIIVAIFRPMTIKIINATLQLVVGFLLLD</sequence>
<evidence type="ECO:0000313" key="10">
    <source>
        <dbReference type="EMBL" id="KAK7835500.1"/>
    </source>
</evidence>
<dbReference type="SUPFAM" id="SSF101546">
    <property type="entry name" value="ASF1-like"/>
    <property type="match status" value="1"/>
</dbReference>
<dbReference type="FunFam" id="3.40.50.2000:FF:000095">
    <property type="entry name" value="Glycosyltransferase"/>
    <property type="match status" value="1"/>
</dbReference>
<reference evidence="10 11" key="1">
    <citation type="journal article" date="2018" name="Sci. Data">
        <title>The draft genome sequence of cork oak.</title>
        <authorList>
            <person name="Ramos A.M."/>
            <person name="Usie A."/>
            <person name="Barbosa P."/>
            <person name="Barros P.M."/>
            <person name="Capote T."/>
            <person name="Chaves I."/>
            <person name="Simoes F."/>
            <person name="Abreu I."/>
            <person name="Carrasquinho I."/>
            <person name="Faro C."/>
            <person name="Guimaraes J.B."/>
            <person name="Mendonca D."/>
            <person name="Nobrega F."/>
            <person name="Rodrigues L."/>
            <person name="Saibo N.J.M."/>
            <person name="Varela M.C."/>
            <person name="Egas C."/>
            <person name="Matos J."/>
            <person name="Miguel C.M."/>
            <person name="Oliveira M.M."/>
            <person name="Ricardo C.P."/>
            <person name="Goncalves S."/>
        </authorList>
    </citation>
    <scope>NUCLEOTIDE SEQUENCE [LARGE SCALE GENOMIC DNA]</scope>
    <source>
        <strain evidence="11">cv. HL8</strain>
    </source>
</reference>
<dbReference type="SUPFAM" id="SSF53756">
    <property type="entry name" value="UDP-Glycosyltransferase/glycogen phosphorylase"/>
    <property type="match status" value="1"/>
</dbReference>
<dbReference type="GO" id="GO:0006325">
    <property type="term" value="P:chromatin organization"/>
    <property type="evidence" value="ECO:0007669"/>
    <property type="project" value="InterPro"/>
</dbReference>
<keyword evidence="9" id="KW-0539">Nucleus</keyword>
<name>A0AAW0K9T0_QUESU</name>
<evidence type="ECO:0000313" key="11">
    <source>
        <dbReference type="Proteomes" id="UP000237347"/>
    </source>
</evidence>
<evidence type="ECO:0000256" key="6">
    <source>
        <dbReference type="ARBA" id="ARBA00023015"/>
    </source>
</evidence>
<organism evidence="10 11">
    <name type="scientific">Quercus suber</name>
    <name type="common">Cork oak</name>
    <dbReference type="NCBI Taxonomy" id="58331"/>
    <lineage>
        <taxon>Eukaryota</taxon>
        <taxon>Viridiplantae</taxon>
        <taxon>Streptophyta</taxon>
        <taxon>Embryophyta</taxon>
        <taxon>Tracheophyta</taxon>
        <taxon>Spermatophyta</taxon>
        <taxon>Magnoliopsida</taxon>
        <taxon>eudicotyledons</taxon>
        <taxon>Gunneridae</taxon>
        <taxon>Pentapetalae</taxon>
        <taxon>rosids</taxon>
        <taxon>fabids</taxon>
        <taxon>Fagales</taxon>
        <taxon>Fagaceae</taxon>
        <taxon>Quercus</taxon>
    </lineage>
</organism>
<dbReference type="Pfam" id="PF04729">
    <property type="entry name" value="ASF1_hist_chap"/>
    <property type="match status" value="1"/>
</dbReference>
<dbReference type="GO" id="GO:0035251">
    <property type="term" value="F:UDP-glucosyltransferase activity"/>
    <property type="evidence" value="ECO:0007669"/>
    <property type="project" value="InterPro"/>
</dbReference>
<evidence type="ECO:0000256" key="5">
    <source>
        <dbReference type="ARBA" id="ARBA00022679"/>
    </source>
</evidence>